<evidence type="ECO:0000313" key="2">
    <source>
        <dbReference type="EMBL" id="KAK8534749.1"/>
    </source>
</evidence>
<feature type="domain" description="RNase H type-1" evidence="1">
    <location>
        <begin position="52"/>
        <end position="119"/>
    </location>
</feature>
<dbReference type="EMBL" id="JBBPBM010000031">
    <property type="protein sequence ID" value="KAK8534749.1"/>
    <property type="molecule type" value="Genomic_DNA"/>
</dbReference>
<keyword evidence="3" id="KW-1185">Reference proteome</keyword>
<gene>
    <name evidence="2" type="ORF">V6N12_057393</name>
</gene>
<dbReference type="InterPro" id="IPR044730">
    <property type="entry name" value="RNase_H-like_dom_plant"/>
</dbReference>
<comment type="caution">
    <text evidence="2">The sequence shown here is derived from an EMBL/GenBank/DDBJ whole genome shotgun (WGS) entry which is preliminary data.</text>
</comment>
<dbReference type="Proteomes" id="UP001472677">
    <property type="component" value="Unassembled WGS sequence"/>
</dbReference>
<name>A0ABR2DBQ7_9ROSI</name>
<evidence type="ECO:0000259" key="1">
    <source>
        <dbReference type="Pfam" id="PF13456"/>
    </source>
</evidence>
<dbReference type="InterPro" id="IPR036397">
    <property type="entry name" value="RNaseH_sf"/>
</dbReference>
<protein>
    <recommendedName>
        <fullName evidence="1">RNase H type-1 domain-containing protein</fullName>
    </recommendedName>
</protein>
<dbReference type="CDD" id="cd06222">
    <property type="entry name" value="RNase_H_like"/>
    <property type="match status" value="1"/>
</dbReference>
<reference evidence="2 3" key="1">
    <citation type="journal article" date="2024" name="G3 (Bethesda)">
        <title>Genome assembly of Hibiscus sabdariffa L. provides insights into metabolisms of medicinal natural products.</title>
        <authorList>
            <person name="Kim T."/>
        </authorList>
    </citation>
    <scope>NUCLEOTIDE SEQUENCE [LARGE SCALE GENOMIC DNA]</scope>
    <source>
        <strain evidence="2">TK-2024</strain>
        <tissue evidence="2">Old leaves</tissue>
    </source>
</reference>
<evidence type="ECO:0000313" key="3">
    <source>
        <dbReference type="Proteomes" id="UP001472677"/>
    </source>
</evidence>
<proteinExistence type="predicted"/>
<dbReference type="Pfam" id="PF13456">
    <property type="entry name" value="RVT_3"/>
    <property type="match status" value="1"/>
</dbReference>
<sequence length="156" mass="18376">MRIGDRLLLVDVGLLALPMQQIWPSLCIRSDWCASSSWQVWSRISRSYRFLFALDLGFHQVLAETDSAEALKLIQHDDNQEGLSAIVWCIKEFCRRGWSISYFYVPRSDNRVADALATRVNTDSLELIVWRNLQFMLFTSCLRIWFLLRSRFNFMM</sequence>
<organism evidence="2 3">
    <name type="scientific">Hibiscus sabdariffa</name>
    <name type="common">roselle</name>
    <dbReference type="NCBI Taxonomy" id="183260"/>
    <lineage>
        <taxon>Eukaryota</taxon>
        <taxon>Viridiplantae</taxon>
        <taxon>Streptophyta</taxon>
        <taxon>Embryophyta</taxon>
        <taxon>Tracheophyta</taxon>
        <taxon>Spermatophyta</taxon>
        <taxon>Magnoliopsida</taxon>
        <taxon>eudicotyledons</taxon>
        <taxon>Gunneridae</taxon>
        <taxon>Pentapetalae</taxon>
        <taxon>rosids</taxon>
        <taxon>malvids</taxon>
        <taxon>Malvales</taxon>
        <taxon>Malvaceae</taxon>
        <taxon>Malvoideae</taxon>
        <taxon>Hibiscus</taxon>
    </lineage>
</organism>
<dbReference type="Gene3D" id="3.30.420.10">
    <property type="entry name" value="Ribonuclease H-like superfamily/Ribonuclease H"/>
    <property type="match status" value="1"/>
</dbReference>
<dbReference type="InterPro" id="IPR002156">
    <property type="entry name" value="RNaseH_domain"/>
</dbReference>
<accession>A0ABR2DBQ7</accession>